<reference evidence="1" key="1">
    <citation type="submission" date="2015-04" db="UniProtKB">
        <authorList>
            <consortium name="EnsemblPlants"/>
        </authorList>
    </citation>
    <scope>IDENTIFICATION</scope>
</reference>
<proteinExistence type="predicted"/>
<organism evidence="1">
    <name type="scientific">Oryza punctata</name>
    <name type="common">Red rice</name>
    <dbReference type="NCBI Taxonomy" id="4537"/>
    <lineage>
        <taxon>Eukaryota</taxon>
        <taxon>Viridiplantae</taxon>
        <taxon>Streptophyta</taxon>
        <taxon>Embryophyta</taxon>
        <taxon>Tracheophyta</taxon>
        <taxon>Spermatophyta</taxon>
        <taxon>Magnoliopsida</taxon>
        <taxon>Liliopsida</taxon>
        <taxon>Poales</taxon>
        <taxon>Poaceae</taxon>
        <taxon>BOP clade</taxon>
        <taxon>Oryzoideae</taxon>
        <taxon>Oryzeae</taxon>
        <taxon>Oryzinae</taxon>
        <taxon>Oryza</taxon>
    </lineage>
</organism>
<protein>
    <submittedName>
        <fullName evidence="1">Uncharacterized protein</fullName>
    </submittedName>
</protein>
<dbReference type="AlphaFoldDB" id="A0A0E0LGI6"/>
<accession>A0A0E0LGI6</accession>
<dbReference type="EnsemblPlants" id="OPUNC07G01450.1">
    <property type="protein sequence ID" value="OPUNC07G01450.1"/>
    <property type="gene ID" value="OPUNC07G01450"/>
</dbReference>
<dbReference type="Gramene" id="OPUNC07G01450.1">
    <property type="protein sequence ID" value="OPUNC07G01450.1"/>
    <property type="gene ID" value="OPUNC07G01450"/>
</dbReference>
<evidence type="ECO:0000313" key="2">
    <source>
        <dbReference type="Proteomes" id="UP000026962"/>
    </source>
</evidence>
<sequence>MDRCKHRVMEDDEMEQEVRRCSLPKLIAYATRSFFSFFSDKNVDSVITTLTIQRFESIGQINYMLVDPLVGHLLSGKALQYENFDGRGSTVTMI</sequence>
<reference evidence="1" key="2">
    <citation type="submission" date="2018-05" db="EMBL/GenBank/DDBJ databases">
        <title>OpunRS2 (Oryza punctata Reference Sequence Version 2).</title>
        <authorList>
            <person name="Zhang J."/>
            <person name="Kudrna D."/>
            <person name="Lee S."/>
            <person name="Talag J."/>
            <person name="Welchert J."/>
            <person name="Wing R.A."/>
        </authorList>
    </citation>
    <scope>NUCLEOTIDE SEQUENCE [LARGE SCALE GENOMIC DNA]</scope>
</reference>
<dbReference type="Proteomes" id="UP000026962">
    <property type="component" value="Chromosome 7"/>
</dbReference>
<keyword evidence="2" id="KW-1185">Reference proteome</keyword>
<dbReference type="HOGENOM" id="CLU_2389962_0_0_1"/>
<name>A0A0E0LGI6_ORYPU</name>
<evidence type="ECO:0000313" key="1">
    <source>
        <dbReference type="EnsemblPlants" id="OPUNC07G01450.1"/>
    </source>
</evidence>